<evidence type="ECO:0000313" key="4">
    <source>
        <dbReference type="Proteomes" id="UP000231655"/>
    </source>
</evidence>
<dbReference type="EMBL" id="PGTD01000011">
    <property type="protein sequence ID" value="PJE31085.1"/>
    <property type="molecule type" value="Genomic_DNA"/>
</dbReference>
<dbReference type="RefSeq" id="WP_097147269.1">
    <property type="nucleotide sequence ID" value="NZ_OBEA01000008.1"/>
</dbReference>
<name>A0A285JED0_9RHOB</name>
<sequence>MKLLIVNSNTSAGITDLLRQEALRMAAPGTDVTALTASFGPAAIETPAHVETAARATCEAITSVTGFDAAIVACFSDPGLMKARRAVPFPVVGLAEAAMFQACMLGSSFAVLTVAPSAVPGIHAVADGYGLGGRMTGVHALERGVLESHADPVGTLREMRALALQVLEAEAPDVLVLGGAITAGMASALAPDLPVPLLDGLRCALRQAEMLTR</sequence>
<protein>
    <submittedName>
        <fullName evidence="3">Allantoin racemase</fullName>
    </submittedName>
    <submittedName>
        <fullName evidence="2">Asp/Glu/hydantoin racemase</fullName>
    </submittedName>
</protein>
<dbReference type="OrthoDB" id="9791723at2"/>
<dbReference type="EMBL" id="OBEA01000008">
    <property type="protein sequence ID" value="SNY58618.1"/>
    <property type="molecule type" value="Genomic_DNA"/>
</dbReference>
<reference evidence="3 4" key="1">
    <citation type="submission" date="2017-09" db="EMBL/GenBank/DDBJ databases">
        <authorList>
            <person name="Ehlers B."/>
            <person name="Leendertz F.H."/>
        </authorList>
    </citation>
    <scope>NUCLEOTIDE SEQUENCE [LARGE SCALE GENOMIC DNA]</scope>
    <source>
        <strain evidence="3 4">CGMCC 1.12662</strain>
    </source>
</reference>
<dbReference type="InterPro" id="IPR052186">
    <property type="entry name" value="Hydantoin_racemase-like"/>
</dbReference>
<dbReference type="Pfam" id="PF01177">
    <property type="entry name" value="Asp_Glu_race"/>
    <property type="match status" value="1"/>
</dbReference>
<dbReference type="InterPro" id="IPR015942">
    <property type="entry name" value="Asp/Glu/hydantoin_racemase"/>
</dbReference>
<dbReference type="Proteomes" id="UP000231702">
    <property type="component" value="Unassembled WGS sequence"/>
</dbReference>
<keyword evidence="5" id="KW-1185">Reference proteome</keyword>
<organism evidence="3 4">
    <name type="scientific">Pseudooceanicola antarcticus</name>
    <dbReference type="NCBI Taxonomy" id="1247613"/>
    <lineage>
        <taxon>Bacteria</taxon>
        <taxon>Pseudomonadati</taxon>
        <taxon>Pseudomonadota</taxon>
        <taxon>Alphaproteobacteria</taxon>
        <taxon>Rhodobacterales</taxon>
        <taxon>Paracoccaceae</taxon>
        <taxon>Pseudooceanicola</taxon>
    </lineage>
</organism>
<comment type="similarity">
    <text evidence="1">Belongs to the HyuE racemase family.</text>
</comment>
<dbReference type="PANTHER" id="PTHR28047">
    <property type="entry name" value="PROTEIN DCG1"/>
    <property type="match status" value="1"/>
</dbReference>
<reference evidence="2 5" key="2">
    <citation type="journal article" date="2018" name="Int. J. Syst. Evol. Microbiol.">
        <title>Pseudooceanicola lipolyticus sp. nov., a marine alphaproteobacterium, reclassification of Oceanicola flagellatus as Pseudooceanicola flagellatus comb. nov. and emended description of the genus Pseudooceanicola.</title>
        <authorList>
            <person name="Huang M.-M."/>
            <person name="Guo L.-L."/>
            <person name="Wu Y.-H."/>
            <person name="Lai Q.-L."/>
            <person name="Shao Z.-Z."/>
            <person name="Wang C.-S."/>
            <person name="Wu M."/>
            <person name="Xu X.-W."/>
        </authorList>
    </citation>
    <scope>NUCLEOTIDE SEQUENCE [LARGE SCALE GENOMIC DNA]</scope>
    <source>
        <strain evidence="2 5">Ar-45</strain>
    </source>
</reference>
<dbReference type="GO" id="GO:0047661">
    <property type="term" value="F:amino-acid racemase activity"/>
    <property type="evidence" value="ECO:0007669"/>
    <property type="project" value="InterPro"/>
</dbReference>
<gene>
    <name evidence="2" type="ORF">CVM39_04655</name>
    <name evidence="3" type="ORF">SAMN06297129_3577</name>
</gene>
<evidence type="ECO:0000313" key="5">
    <source>
        <dbReference type="Proteomes" id="UP000231702"/>
    </source>
</evidence>
<dbReference type="InterPro" id="IPR053714">
    <property type="entry name" value="Iso_Racemase_Enz_sf"/>
</dbReference>
<evidence type="ECO:0000313" key="2">
    <source>
        <dbReference type="EMBL" id="PJE31085.1"/>
    </source>
</evidence>
<proteinExistence type="inferred from homology"/>
<dbReference type="PANTHER" id="PTHR28047:SF5">
    <property type="entry name" value="PROTEIN DCG1"/>
    <property type="match status" value="1"/>
</dbReference>
<dbReference type="Proteomes" id="UP000231655">
    <property type="component" value="Unassembled WGS sequence"/>
</dbReference>
<evidence type="ECO:0000313" key="3">
    <source>
        <dbReference type="EMBL" id="SNY58618.1"/>
    </source>
</evidence>
<dbReference type="AlphaFoldDB" id="A0A285JED0"/>
<accession>A0A285JED0</accession>
<evidence type="ECO:0000256" key="1">
    <source>
        <dbReference type="ARBA" id="ARBA00038414"/>
    </source>
</evidence>
<dbReference type="Gene3D" id="3.40.50.12500">
    <property type="match status" value="1"/>
</dbReference>